<reference evidence="10" key="1">
    <citation type="submission" date="2025-08" db="UniProtKB">
        <authorList>
            <consortium name="Ensembl"/>
        </authorList>
    </citation>
    <scope>IDENTIFICATION</scope>
</reference>
<dbReference type="OrthoDB" id="547680at2759"/>
<evidence type="ECO:0000256" key="8">
    <source>
        <dbReference type="SAM" id="SignalP"/>
    </source>
</evidence>
<evidence type="ECO:0000256" key="4">
    <source>
        <dbReference type="ARBA" id="ARBA00022723"/>
    </source>
</evidence>
<dbReference type="Ensembl" id="ENSLLET00000029380.1">
    <property type="protein sequence ID" value="ENSLLEP00000028275.1"/>
    <property type="gene ID" value="ENSLLEG00000017973.1"/>
</dbReference>
<dbReference type="GO" id="GO:0042806">
    <property type="term" value="F:fucose binding"/>
    <property type="evidence" value="ECO:0007669"/>
    <property type="project" value="UniProtKB-ARBA"/>
</dbReference>
<name>A0A8C5PUP1_9ANUR</name>
<dbReference type="Proteomes" id="UP000694569">
    <property type="component" value="Unplaced"/>
</dbReference>
<evidence type="ECO:0000256" key="3">
    <source>
        <dbReference type="ARBA" id="ARBA00011233"/>
    </source>
</evidence>
<dbReference type="GO" id="GO:0010185">
    <property type="term" value="P:regulation of cellular defense response"/>
    <property type="evidence" value="ECO:0007669"/>
    <property type="project" value="UniProtKB-ARBA"/>
</dbReference>
<dbReference type="InterPro" id="IPR051941">
    <property type="entry name" value="BG_Antigen-Binding_Lectin"/>
</dbReference>
<sequence length="183" mass="20717">MFDVLLPQDRMRRVLLLFMCVALSWAKECTQPEVLDLDGTVTADQSSNNIEQPLPVAGKAINLKTTTDHSVSPCAVTQKENEPWWSLDLKDIYTIHSVVIWNRMDKDSESLRGGEIRIGNSPTKENPVCGTVTDTSEERVFIPCFNMKGRYLYVIVPERTVHLQLCEVEVYGKPLNLSCYGRP</sequence>
<feature type="domain" description="Fucolectin tachylectin-4 pentraxin-1" evidence="9">
    <location>
        <begin position="42"/>
        <end position="176"/>
    </location>
</feature>
<comment type="function">
    <text evidence="1">Acts as a defensive agent. Recognizes blood group fucosylated oligosaccharides including A, B, H and Lewis B-type antigens. Does not recognize Lewis A antigen and has low affinity for monovalent haptens.</text>
</comment>
<keyword evidence="8" id="KW-0732">Signal</keyword>
<dbReference type="GO" id="GO:0046872">
    <property type="term" value="F:metal ion binding"/>
    <property type="evidence" value="ECO:0007669"/>
    <property type="project" value="UniProtKB-KW"/>
</dbReference>
<evidence type="ECO:0000256" key="6">
    <source>
        <dbReference type="ARBA" id="ARBA00022837"/>
    </source>
</evidence>
<evidence type="ECO:0000256" key="1">
    <source>
        <dbReference type="ARBA" id="ARBA00002219"/>
    </source>
</evidence>
<comment type="similarity">
    <text evidence="2">Belongs to the fucolectin family.</text>
</comment>
<dbReference type="Pfam" id="PF22633">
    <property type="entry name" value="F5_F8_type_C_2"/>
    <property type="match status" value="1"/>
</dbReference>
<evidence type="ECO:0000256" key="7">
    <source>
        <dbReference type="ARBA" id="ARBA00023157"/>
    </source>
</evidence>
<evidence type="ECO:0000313" key="10">
    <source>
        <dbReference type="Ensembl" id="ENSLLEP00000028275.1"/>
    </source>
</evidence>
<dbReference type="GO" id="GO:0001868">
    <property type="term" value="P:regulation of complement activation, lectin pathway"/>
    <property type="evidence" value="ECO:0007669"/>
    <property type="project" value="UniProtKB-ARBA"/>
</dbReference>
<proteinExistence type="inferred from homology"/>
<feature type="signal peptide" evidence="8">
    <location>
        <begin position="1"/>
        <end position="26"/>
    </location>
</feature>
<dbReference type="GeneTree" id="ENSGT01060000248575"/>
<keyword evidence="5" id="KW-0430">Lectin</keyword>
<evidence type="ECO:0000259" key="9">
    <source>
        <dbReference type="SMART" id="SM00607"/>
    </source>
</evidence>
<keyword evidence="7" id="KW-1015">Disulfide bond</keyword>
<dbReference type="SMART" id="SM00607">
    <property type="entry name" value="FTP"/>
    <property type="match status" value="1"/>
</dbReference>
<dbReference type="PANTHER" id="PTHR45713:SF11">
    <property type="entry name" value="FUCOLECTIN TACHYLECTIN-4 PENTRAXIN-1 DOMAIN-CONTAINING PROTEIN"/>
    <property type="match status" value="1"/>
</dbReference>
<evidence type="ECO:0000313" key="11">
    <source>
        <dbReference type="Proteomes" id="UP000694569"/>
    </source>
</evidence>
<accession>A0A8C5PUP1</accession>
<feature type="chain" id="PRO_5034191848" description="Fucolectin tachylectin-4 pentraxin-1 domain-containing protein" evidence="8">
    <location>
        <begin position="27"/>
        <end position="183"/>
    </location>
</feature>
<keyword evidence="6" id="KW-0106">Calcium</keyword>
<dbReference type="AlphaFoldDB" id="A0A8C5PUP1"/>
<keyword evidence="11" id="KW-1185">Reference proteome</keyword>
<dbReference type="InterPro" id="IPR006585">
    <property type="entry name" value="FTP1"/>
</dbReference>
<protein>
    <recommendedName>
        <fullName evidence="9">Fucolectin tachylectin-4 pentraxin-1 domain-containing protein</fullName>
    </recommendedName>
</protein>
<comment type="subunit">
    <text evidence="3">Homotrimer.</text>
</comment>
<evidence type="ECO:0000256" key="2">
    <source>
        <dbReference type="ARBA" id="ARBA00010147"/>
    </source>
</evidence>
<keyword evidence="4" id="KW-0479">Metal-binding</keyword>
<reference evidence="10" key="2">
    <citation type="submission" date="2025-09" db="UniProtKB">
        <authorList>
            <consortium name="Ensembl"/>
        </authorList>
    </citation>
    <scope>IDENTIFICATION</scope>
</reference>
<dbReference type="PANTHER" id="PTHR45713">
    <property type="entry name" value="FTP DOMAIN-CONTAINING PROTEIN"/>
    <property type="match status" value="1"/>
</dbReference>
<dbReference type="Gene3D" id="2.60.120.260">
    <property type="entry name" value="Galactose-binding domain-like"/>
    <property type="match status" value="1"/>
</dbReference>
<organism evidence="10 11">
    <name type="scientific">Leptobrachium leishanense</name>
    <name type="common">Leishan spiny toad</name>
    <dbReference type="NCBI Taxonomy" id="445787"/>
    <lineage>
        <taxon>Eukaryota</taxon>
        <taxon>Metazoa</taxon>
        <taxon>Chordata</taxon>
        <taxon>Craniata</taxon>
        <taxon>Vertebrata</taxon>
        <taxon>Euteleostomi</taxon>
        <taxon>Amphibia</taxon>
        <taxon>Batrachia</taxon>
        <taxon>Anura</taxon>
        <taxon>Pelobatoidea</taxon>
        <taxon>Megophryidae</taxon>
        <taxon>Leptobrachium</taxon>
    </lineage>
</organism>
<evidence type="ECO:0000256" key="5">
    <source>
        <dbReference type="ARBA" id="ARBA00022734"/>
    </source>
</evidence>
<dbReference type="InterPro" id="IPR008979">
    <property type="entry name" value="Galactose-bd-like_sf"/>
</dbReference>
<dbReference type="SUPFAM" id="SSF49785">
    <property type="entry name" value="Galactose-binding domain-like"/>
    <property type="match status" value="1"/>
</dbReference>